<name>A0A1Y2IUX3_TRAC3</name>
<dbReference type="SUPFAM" id="SSF51735">
    <property type="entry name" value="NAD(P)-binding Rossmann-fold domains"/>
    <property type="match status" value="1"/>
</dbReference>
<accession>A0A1Y2IUX3</accession>
<dbReference type="InterPro" id="IPR051468">
    <property type="entry name" value="Fungal_SecMetab_SDRs"/>
</dbReference>
<dbReference type="Gene3D" id="3.40.50.720">
    <property type="entry name" value="NAD(P)-binding Rossmann-like Domain"/>
    <property type="match status" value="1"/>
</dbReference>
<dbReference type="OrthoDB" id="9876299at2759"/>
<keyword evidence="3" id="KW-0560">Oxidoreductase</keyword>
<dbReference type="GO" id="GO:0005737">
    <property type="term" value="C:cytoplasm"/>
    <property type="evidence" value="ECO:0007669"/>
    <property type="project" value="TreeGrafter"/>
</dbReference>
<evidence type="ECO:0000313" key="5">
    <source>
        <dbReference type="Proteomes" id="UP000193067"/>
    </source>
</evidence>
<organism evidence="4 5">
    <name type="scientific">Trametes coccinea (strain BRFM310)</name>
    <name type="common">Pycnoporus coccineus</name>
    <dbReference type="NCBI Taxonomy" id="1353009"/>
    <lineage>
        <taxon>Eukaryota</taxon>
        <taxon>Fungi</taxon>
        <taxon>Dikarya</taxon>
        <taxon>Basidiomycota</taxon>
        <taxon>Agaricomycotina</taxon>
        <taxon>Agaricomycetes</taxon>
        <taxon>Polyporales</taxon>
        <taxon>Polyporaceae</taxon>
        <taxon>Trametes</taxon>
    </lineage>
</organism>
<sequence>MSKAALNMLTLKQKAERPDITFITMCPGWVRTELGGKEADLEPEESIAGILKVISSVTNADSGKYLRYNGEEIPW</sequence>
<keyword evidence="2" id="KW-0521">NADP</keyword>
<comment type="similarity">
    <text evidence="1">Belongs to the short-chain dehydrogenases/reductases (SDR) family.</text>
</comment>
<reference evidence="4 5" key="1">
    <citation type="journal article" date="2015" name="Biotechnol. Biofuels">
        <title>Enhanced degradation of softwood versus hardwood by the white-rot fungus Pycnoporus coccineus.</title>
        <authorList>
            <person name="Couturier M."/>
            <person name="Navarro D."/>
            <person name="Chevret D."/>
            <person name="Henrissat B."/>
            <person name="Piumi F."/>
            <person name="Ruiz-Duenas F.J."/>
            <person name="Martinez A.T."/>
            <person name="Grigoriev I.V."/>
            <person name="Riley R."/>
            <person name="Lipzen A."/>
            <person name="Berrin J.G."/>
            <person name="Master E.R."/>
            <person name="Rosso M.N."/>
        </authorList>
    </citation>
    <scope>NUCLEOTIDE SEQUENCE [LARGE SCALE GENOMIC DNA]</scope>
    <source>
        <strain evidence="4 5">BRFM310</strain>
    </source>
</reference>
<dbReference type="PANTHER" id="PTHR43544:SF7">
    <property type="entry name" value="NADB-LER2"/>
    <property type="match status" value="1"/>
</dbReference>
<dbReference type="AlphaFoldDB" id="A0A1Y2IUX3"/>
<evidence type="ECO:0000313" key="4">
    <source>
        <dbReference type="EMBL" id="OSD04959.1"/>
    </source>
</evidence>
<keyword evidence="5" id="KW-1185">Reference proteome</keyword>
<protein>
    <recommendedName>
        <fullName evidence="6">C-factor</fullName>
    </recommendedName>
</protein>
<dbReference type="InterPro" id="IPR036291">
    <property type="entry name" value="NAD(P)-bd_dom_sf"/>
</dbReference>
<dbReference type="Proteomes" id="UP000193067">
    <property type="component" value="Unassembled WGS sequence"/>
</dbReference>
<evidence type="ECO:0000256" key="1">
    <source>
        <dbReference type="ARBA" id="ARBA00006484"/>
    </source>
</evidence>
<dbReference type="EMBL" id="KZ084094">
    <property type="protein sequence ID" value="OSD04959.1"/>
    <property type="molecule type" value="Genomic_DNA"/>
</dbReference>
<dbReference type="PANTHER" id="PTHR43544">
    <property type="entry name" value="SHORT-CHAIN DEHYDROGENASE/REDUCTASE"/>
    <property type="match status" value="1"/>
</dbReference>
<gene>
    <name evidence="4" type="ORF">PYCCODRAFT_1432693</name>
</gene>
<dbReference type="GO" id="GO:0016491">
    <property type="term" value="F:oxidoreductase activity"/>
    <property type="evidence" value="ECO:0007669"/>
    <property type="project" value="UniProtKB-KW"/>
</dbReference>
<evidence type="ECO:0008006" key="6">
    <source>
        <dbReference type="Google" id="ProtNLM"/>
    </source>
</evidence>
<evidence type="ECO:0000256" key="2">
    <source>
        <dbReference type="ARBA" id="ARBA00022857"/>
    </source>
</evidence>
<proteinExistence type="inferred from homology"/>
<evidence type="ECO:0000256" key="3">
    <source>
        <dbReference type="ARBA" id="ARBA00023002"/>
    </source>
</evidence>